<feature type="domain" description="Peptidase C51" evidence="2">
    <location>
        <begin position="118"/>
        <end position="267"/>
    </location>
</feature>
<evidence type="ECO:0000313" key="3">
    <source>
        <dbReference type="EMBL" id="ADC64111.1"/>
    </source>
</evidence>
<dbReference type="Proteomes" id="UP000001441">
    <property type="component" value="Plasmid pALVIN01"/>
</dbReference>
<keyword evidence="1" id="KW-0472">Membrane</keyword>
<dbReference type="KEGG" id="alv:Alvin_3215"/>
<dbReference type="PROSITE" id="PS50911">
    <property type="entry name" value="CHAP"/>
    <property type="match status" value="1"/>
</dbReference>
<evidence type="ECO:0000256" key="1">
    <source>
        <dbReference type="SAM" id="Phobius"/>
    </source>
</evidence>
<dbReference type="OrthoDB" id="9765517at2"/>
<accession>D3RW99</accession>
<evidence type="ECO:0000259" key="2">
    <source>
        <dbReference type="PROSITE" id="PS50911"/>
    </source>
</evidence>
<name>D3RW99_ALLVD</name>
<dbReference type="GO" id="GO:0016874">
    <property type="term" value="F:ligase activity"/>
    <property type="evidence" value="ECO:0007669"/>
    <property type="project" value="TreeGrafter"/>
</dbReference>
<proteinExistence type="predicted"/>
<sequence>MTPDPDRPRRLQPFPILAAILVAVGVFVWTLNLTDWLMRPPPASTVEYLPHTDGTERLVPPPVSEALSLERFQAARRACDGPCVTDFGTPLGRANGVEARSNCASLCVRLESSFVDPDSGRIWIARSGEHPEPLEYSGLAYQCVEYARRWWIQTLGLTFGDVPTAADILRLTEGRRLSDQAVIPLGRSLNGHARRAPERGDLVIYAADPNDPEWRAGHVAVVVDTDLEQGWVALAEQNYDNRPWSDPERHARRIRIARIGERYSLLDVAPDRVDNPDGGFIAGWVYPLAESMAVR</sequence>
<gene>
    <name evidence="3" type="ordered locus">Alvin_3215</name>
</gene>
<dbReference type="PANTHER" id="PTHR30094">
    <property type="entry name" value="BIFUNCTIONAL GLUTATHIONYLSPERMIDINE SYNTHETASE/AMIDASE-RELATED"/>
    <property type="match status" value="1"/>
</dbReference>
<dbReference type="PANTHER" id="PTHR30094:SF0">
    <property type="entry name" value="BIFUNCTIONAL GLUTATHIONYLSPERMIDINE SYNTHETASE_AMIDASE-RELATED"/>
    <property type="match status" value="1"/>
</dbReference>
<dbReference type="HOGENOM" id="CLU_942127_0_0_6"/>
<dbReference type="Gene3D" id="3.90.1720.10">
    <property type="entry name" value="endopeptidase domain like (from Nostoc punctiforme)"/>
    <property type="match status" value="1"/>
</dbReference>
<organism evidence="3 4">
    <name type="scientific">Allochromatium vinosum (strain ATCC 17899 / DSM 180 / NBRC 103801 / NCIMB 10441 / D)</name>
    <name type="common">Chromatium vinosum</name>
    <dbReference type="NCBI Taxonomy" id="572477"/>
    <lineage>
        <taxon>Bacteria</taxon>
        <taxon>Pseudomonadati</taxon>
        <taxon>Pseudomonadota</taxon>
        <taxon>Gammaproteobacteria</taxon>
        <taxon>Chromatiales</taxon>
        <taxon>Chromatiaceae</taxon>
        <taxon>Allochromatium</taxon>
    </lineage>
</organism>
<evidence type="ECO:0000313" key="4">
    <source>
        <dbReference type="Proteomes" id="UP000001441"/>
    </source>
</evidence>
<dbReference type="InterPro" id="IPR007921">
    <property type="entry name" value="CHAP_dom"/>
</dbReference>
<reference evidence="3 4" key="1">
    <citation type="journal article" date="2011" name="Stand. Genomic Sci.">
        <title>Complete genome sequence of Allochromatium vinosum DSM 180(T).</title>
        <authorList>
            <person name="Weissgerber T."/>
            <person name="Zigann R."/>
            <person name="Bruce D."/>
            <person name="Chang Y.J."/>
            <person name="Detter J.C."/>
            <person name="Han C."/>
            <person name="Hauser L."/>
            <person name="Jeffries C.D."/>
            <person name="Land M."/>
            <person name="Munk A.C."/>
            <person name="Tapia R."/>
            <person name="Dahl C."/>
        </authorList>
    </citation>
    <scope>NUCLEOTIDE SEQUENCE [LARGE SCALE GENOMIC DNA]</scope>
    <source>
        <strain evidence="4">ATCC 17899 / DSM 180 / NBRC 103801 / NCIMB 10441 / D</strain>
        <plasmid evidence="4">Plasmid pALVIN01</plasmid>
    </source>
</reference>
<keyword evidence="1" id="KW-0812">Transmembrane</keyword>
<protein>
    <submittedName>
        <fullName evidence="3">CHAP domain containing protein</fullName>
    </submittedName>
</protein>
<geneLocation type="plasmid" evidence="3 4">
    <name>pALVIN01</name>
</geneLocation>
<keyword evidence="1" id="KW-1133">Transmembrane helix</keyword>
<dbReference type="InterPro" id="IPR038765">
    <property type="entry name" value="Papain-like_cys_pep_sf"/>
</dbReference>
<keyword evidence="4" id="KW-1185">Reference proteome</keyword>
<dbReference type="Pfam" id="PF05257">
    <property type="entry name" value="CHAP"/>
    <property type="match status" value="1"/>
</dbReference>
<dbReference type="InterPro" id="IPR051705">
    <property type="entry name" value="Gsp_Synthetase/Amidase"/>
</dbReference>
<keyword evidence="3" id="KW-0614">Plasmid</keyword>
<dbReference type="SUPFAM" id="SSF54001">
    <property type="entry name" value="Cysteine proteinases"/>
    <property type="match status" value="1"/>
</dbReference>
<feature type="transmembrane region" description="Helical" evidence="1">
    <location>
        <begin position="12"/>
        <end position="31"/>
    </location>
</feature>
<dbReference type="RefSeq" id="WP_012972375.1">
    <property type="nucleotide sequence ID" value="NC_013852.1"/>
</dbReference>
<dbReference type="EMBL" id="CP001897">
    <property type="protein sequence ID" value="ADC64111.1"/>
    <property type="molecule type" value="Genomic_DNA"/>
</dbReference>
<dbReference type="AlphaFoldDB" id="D3RW99"/>